<evidence type="ECO:0000313" key="2">
    <source>
        <dbReference type="EMBL" id="OAD67976.1"/>
    </source>
</evidence>
<dbReference type="VEuPathDB" id="FungiDB:PHYBLDRAFT_68348"/>
<keyword evidence="1" id="KW-1133">Transmembrane helix</keyword>
<dbReference type="Proteomes" id="UP000077315">
    <property type="component" value="Unassembled WGS sequence"/>
</dbReference>
<organism evidence="2 3">
    <name type="scientific">Phycomyces blakesleeanus (strain ATCC 8743b / DSM 1359 / FGSC 10004 / NBRC 33097 / NRRL 1555)</name>
    <dbReference type="NCBI Taxonomy" id="763407"/>
    <lineage>
        <taxon>Eukaryota</taxon>
        <taxon>Fungi</taxon>
        <taxon>Fungi incertae sedis</taxon>
        <taxon>Mucoromycota</taxon>
        <taxon>Mucoromycotina</taxon>
        <taxon>Mucoromycetes</taxon>
        <taxon>Mucorales</taxon>
        <taxon>Phycomycetaceae</taxon>
        <taxon>Phycomyces</taxon>
    </lineage>
</organism>
<protein>
    <submittedName>
        <fullName evidence="2">Uncharacterized protein</fullName>
    </submittedName>
</protein>
<sequence>MCNIMSRDWIQYPQLCFCTFRIFGGIIIILVEGLFEDRQQIRIIGNTALNNQLVDLANGVKNKRENEKKRIKISDQIVGEQGDRSMDYGRGGDVDQLQHQICNVI</sequence>
<dbReference type="GeneID" id="29002840"/>
<keyword evidence="1" id="KW-0472">Membrane</keyword>
<dbReference type="EMBL" id="KV440997">
    <property type="protein sequence ID" value="OAD67976.1"/>
    <property type="molecule type" value="Genomic_DNA"/>
</dbReference>
<dbReference type="InParanoid" id="A0A167KFF4"/>
<keyword evidence="1" id="KW-0812">Transmembrane</keyword>
<keyword evidence="3" id="KW-1185">Reference proteome</keyword>
<proteinExistence type="predicted"/>
<name>A0A167KFF4_PHYB8</name>
<reference evidence="3" key="1">
    <citation type="submission" date="2015-06" db="EMBL/GenBank/DDBJ databases">
        <title>Expansion of signal transduction pathways in fungi by whole-genome duplication.</title>
        <authorList>
            <consortium name="DOE Joint Genome Institute"/>
            <person name="Corrochano L.M."/>
            <person name="Kuo A."/>
            <person name="Marcet-Houben M."/>
            <person name="Polaino S."/>
            <person name="Salamov A."/>
            <person name="Villalobos J.M."/>
            <person name="Alvarez M.I."/>
            <person name="Avalos J."/>
            <person name="Benito E.P."/>
            <person name="Benoit I."/>
            <person name="Burger G."/>
            <person name="Camino L.P."/>
            <person name="Canovas D."/>
            <person name="Cerda-Olmedo E."/>
            <person name="Cheng J.-F."/>
            <person name="Dominguez A."/>
            <person name="Elias M."/>
            <person name="Eslava A.P."/>
            <person name="Glaser F."/>
            <person name="Grimwood J."/>
            <person name="Gutierrez G."/>
            <person name="Heitman J."/>
            <person name="Henrissat B."/>
            <person name="Iturriaga E.A."/>
            <person name="Lang B.F."/>
            <person name="Lavin J.L."/>
            <person name="Lee S."/>
            <person name="Li W."/>
            <person name="Lindquist E."/>
            <person name="Lopez-Garcia S."/>
            <person name="Luque E.M."/>
            <person name="Marcos A.T."/>
            <person name="Martin J."/>
            <person name="McCluskey K."/>
            <person name="Medina H.R."/>
            <person name="Miralles-Duran A."/>
            <person name="Miyazaki A."/>
            <person name="Munoz-Torres E."/>
            <person name="Oguiza J.A."/>
            <person name="Ohm R."/>
            <person name="Olmedo M."/>
            <person name="Orejas M."/>
            <person name="Ortiz-Castellanos L."/>
            <person name="Pisabarro A.G."/>
            <person name="Rodriguez-Romero J."/>
            <person name="Ruiz-Herrera J."/>
            <person name="Ruiz-Vazquez R."/>
            <person name="Sanz C."/>
            <person name="Schackwitz W."/>
            <person name="Schmutz J."/>
            <person name="Shahriari M."/>
            <person name="Shelest E."/>
            <person name="Silva-Franco F."/>
            <person name="Soanes D."/>
            <person name="Syed K."/>
            <person name="Tagua V.G."/>
            <person name="Talbot N.J."/>
            <person name="Thon M."/>
            <person name="De vries R.P."/>
            <person name="Wiebenga A."/>
            <person name="Yadav J.S."/>
            <person name="Braun E.L."/>
            <person name="Baker S."/>
            <person name="Garre V."/>
            <person name="Horwitz B."/>
            <person name="Torres-Martinez S."/>
            <person name="Idnurm A."/>
            <person name="Herrera-Estrella A."/>
            <person name="Gabaldon T."/>
            <person name="Grigoriev I.V."/>
        </authorList>
    </citation>
    <scope>NUCLEOTIDE SEQUENCE [LARGE SCALE GENOMIC DNA]</scope>
    <source>
        <strain evidence="3">NRRL 1555(-)</strain>
    </source>
</reference>
<accession>A0A167KFF4</accession>
<evidence type="ECO:0000313" key="3">
    <source>
        <dbReference type="Proteomes" id="UP000077315"/>
    </source>
</evidence>
<feature type="transmembrane region" description="Helical" evidence="1">
    <location>
        <begin position="12"/>
        <end position="35"/>
    </location>
</feature>
<evidence type="ECO:0000256" key="1">
    <source>
        <dbReference type="SAM" id="Phobius"/>
    </source>
</evidence>
<dbReference type="AlphaFoldDB" id="A0A167KFF4"/>
<gene>
    <name evidence="2" type="ORF">PHYBLDRAFT_68348</name>
</gene>
<dbReference type="RefSeq" id="XP_018286016.1">
    <property type="nucleotide sequence ID" value="XM_018441934.1"/>
</dbReference>